<evidence type="ECO:0000256" key="1">
    <source>
        <dbReference type="ARBA" id="ARBA00022450"/>
    </source>
</evidence>
<dbReference type="Gene3D" id="3.40.50.980">
    <property type="match status" value="2"/>
</dbReference>
<dbReference type="PANTHER" id="PTHR45527:SF1">
    <property type="entry name" value="FATTY ACID SYNTHASE"/>
    <property type="match status" value="1"/>
</dbReference>
<dbReference type="Gene3D" id="1.10.1200.10">
    <property type="entry name" value="ACP-like"/>
    <property type="match status" value="1"/>
</dbReference>
<dbReference type="SUPFAM" id="SSF52777">
    <property type="entry name" value="CoA-dependent acyltransferases"/>
    <property type="match status" value="2"/>
</dbReference>
<dbReference type="Gene3D" id="3.30.300.30">
    <property type="match status" value="1"/>
</dbReference>
<feature type="compositionally biased region" description="Polar residues" evidence="3">
    <location>
        <begin position="844"/>
        <end position="871"/>
    </location>
</feature>
<dbReference type="InterPro" id="IPR023213">
    <property type="entry name" value="CAT-like_dom_sf"/>
</dbReference>
<dbReference type="SUPFAM" id="SSF47336">
    <property type="entry name" value="ACP-like"/>
    <property type="match status" value="1"/>
</dbReference>
<accession>A0ABU3ZMM2</accession>
<evidence type="ECO:0000256" key="3">
    <source>
        <dbReference type="SAM" id="MobiDB-lite"/>
    </source>
</evidence>
<dbReference type="PROSITE" id="PS50075">
    <property type="entry name" value="CARRIER"/>
    <property type="match status" value="1"/>
</dbReference>
<dbReference type="PANTHER" id="PTHR45527">
    <property type="entry name" value="NONRIBOSOMAL PEPTIDE SYNTHETASE"/>
    <property type="match status" value="1"/>
</dbReference>
<dbReference type="SUPFAM" id="SSF56801">
    <property type="entry name" value="Acetyl-CoA synthetase-like"/>
    <property type="match status" value="1"/>
</dbReference>
<feature type="domain" description="Carrier" evidence="4">
    <location>
        <begin position="992"/>
        <end position="1067"/>
    </location>
</feature>
<dbReference type="InterPro" id="IPR036736">
    <property type="entry name" value="ACP-like_sf"/>
</dbReference>
<dbReference type="InterPro" id="IPR025110">
    <property type="entry name" value="AMP-bd_C"/>
</dbReference>
<dbReference type="Pfam" id="PF00550">
    <property type="entry name" value="PP-binding"/>
    <property type="match status" value="1"/>
</dbReference>
<organism evidence="5 6">
    <name type="scientific">Photobacterium rosenbergii</name>
    <dbReference type="NCBI Taxonomy" id="294936"/>
    <lineage>
        <taxon>Bacteria</taxon>
        <taxon>Pseudomonadati</taxon>
        <taxon>Pseudomonadota</taxon>
        <taxon>Gammaproteobacteria</taxon>
        <taxon>Vibrionales</taxon>
        <taxon>Vibrionaceae</taxon>
        <taxon>Photobacterium</taxon>
    </lineage>
</organism>
<sequence>MSTQQTASSPRHELNTAQHGLWLGHTLNDDKALFNTAECIVFDGKVDEKKLEAAVRQAVAESECLSCHYRSDDQQPFRMVVNQPVPFSTVPLAVTGDEIAAVRHWASLDLSMPFIIDNELPCRFALLQGQQADYLYLCVHHIALDGFGTTLLFQRIAEVYSSLVGQQAVTDSSFGSFQPVLEEDNRRRESGAYQKAQDYWLEILAGSTRPSTYATDIAPISAKFHRETAELPELLWQQCQQQAEALNLTWADVFLAALATHLWQFNRDEKVVIGMMVMNRLGSKSLTVPCMQMNIVPLVVDIGEQDDLAAVVRKVAAHKKKMRRFQHFRYEDLRRELNRVGGEERLYGTLVNIMPFDHPLQYGNLAAETLNLSAGPVEDLTIELHCKPGGIPTIDFDANPAVYDKLRLTNLQGELLALLAEWMAAPERKTAELLKKHHAKARQQALIAGDELAIGKGVLEAIRSQAAANPNRIAVEQEGDSLSYQSLLSAAGSTAAALKQLGVKPGDKVGVALSRSIPCITTVLGVMLSGAVYVPLDPEQPFERQQAIAGLAGLRLVVTEAQYQHRLVALGLPVHLAGQLVAEVIDLPEVQDSDLAYIMFTSGSTGQPKGVELSYRALNHFVVAAAQRYGITSQDRVLQFAPYNFDASIEEIFVTLSQGATLVLRTDAMLESMSTFSDSLQQAKVTVLDLPTAFWNEWVVSLHGDTATLPDTLEKVIIGGEAVYPEPLSHWQAAVEQSRATIQLFNTYGPTEATVVATCAELQDFRGDDAQLPIGLPLPGVEALVLDSRQCPASSGELVIMGDTLAEGYIGQTHPAFSALLVGGQLRRIYRTGDRVTLSHDAHTQNANTQKANTQKANTQEANTQHGSNQQSQLIYQGRIDNEFKISGYRIQPGEVESHLLAIPGVVEACVQGVTYPSGLRRLVAFVAGDTEASSQPLPQPQTLKQSLLEHLPHAMVPSDFRLLEALPKTTSNKVDRKALLARYHQEANNQELATETENRVSAIWQQVLGVAAIGSQDNFFALGGQSLQTIQIVNRLAAEFGVSVKVSDVFDRPVLSEFCGYLDEMQQQGEDEVEMVW</sequence>
<evidence type="ECO:0000256" key="2">
    <source>
        <dbReference type="ARBA" id="ARBA00022553"/>
    </source>
</evidence>
<dbReference type="CDD" id="cd05930">
    <property type="entry name" value="A_NRPS"/>
    <property type="match status" value="1"/>
</dbReference>
<dbReference type="InterPro" id="IPR020845">
    <property type="entry name" value="AMP-binding_CS"/>
</dbReference>
<keyword evidence="6" id="KW-1185">Reference proteome</keyword>
<evidence type="ECO:0000313" key="6">
    <source>
        <dbReference type="Proteomes" id="UP001186452"/>
    </source>
</evidence>
<dbReference type="RefSeq" id="WP_317524178.1">
    <property type="nucleotide sequence ID" value="NZ_JAWJZI010000012.1"/>
</dbReference>
<dbReference type="Proteomes" id="UP001186452">
    <property type="component" value="Unassembled WGS sequence"/>
</dbReference>
<dbReference type="PROSITE" id="PS00455">
    <property type="entry name" value="AMP_BINDING"/>
    <property type="match status" value="1"/>
</dbReference>
<dbReference type="SMART" id="SM00823">
    <property type="entry name" value="PKS_PP"/>
    <property type="match status" value="1"/>
</dbReference>
<keyword evidence="2" id="KW-0597">Phosphoprotein</keyword>
<evidence type="ECO:0000313" key="5">
    <source>
        <dbReference type="EMBL" id="MDV5171352.1"/>
    </source>
</evidence>
<protein>
    <submittedName>
        <fullName evidence="5">AMP-binding protein</fullName>
    </submittedName>
</protein>
<dbReference type="InterPro" id="IPR001242">
    <property type="entry name" value="Condensation_dom"/>
</dbReference>
<name>A0ABU3ZMM2_9GAMM</name>
<feature type="region of interest" description="Disordered" evidence="3">
    <location>
        <begin position="841"/>
        <end position="871"/>
    </location>
</feature>
<dbReference type="InterPro" id="IPR020806">
    <property type="entry name" value="PKS_PP-bd"/>
</dbReference>
<dbReference type="Pfam" id="PF00501">
    <property type="entry name" value="AMP-binding"/>
    <property type="match status" value="1"/>
</dbReference>
<proteinExistence type="predicted"/>
<evidence type="ECO:0000259" key="4">
    <source>
        <dbReference type="PROSITE" id="PS50075"/>
    </source>
</evidence>
<keyword evidence="1" id="KW-0596">Phosphopantetheine</keyword>
<dbReference type="EMBL" id="JAWJZI010000012">
    <property type="protein sequence ID" value="MDV5171352.1"/>
    <property type="molecule type" value="Genomic_DNA"/>
</dbReference>
<comment type="caution">
    <text evidence="5">The sequence shown here is derived from an EMBL/GenBank/DDBJ whole genome shotgun (WGS) entry which is preliminary data.</text>
</comment>
<dbReference type="InterPro" id="IPR000873">
    <property type="entry name" value="AMP-dep_synth/lig_dom"/>
</dbReference>
<dbReference type="Gene3D" id="3.30.559.10">
    <property type="entry name" value="Chloramphenicol acetyltransferase-like domain"/>
    <property type="match status" value="1"/>
</dbReference>
<dbReference type="Gene3D" id="2.30.38.10">
    <property type="entry name" value="Luciferase, Domain 3"/>
    <property type="match status" value="1"/>
</dbReference>
<dbReference type="Pfam" id="PF00668">
    <property type="entry name" value="Condensation"/>
    <property type="match status" value="1"/>
</dbReference>
<dbReference type="InterPro" id="IPR009081">
    <property type="entry name" value="PP-bd_ACP"/>
</dbReference>
<reference evidence="5 6" key="1">
    <citation type="submission" date="2023-10" db="EMBL/GenBank/DDBJ databases">
        <title>Marine bacteria isolated from horseshoe crab.</title>
        <authorList>
            <person name="Cheng T.H."/>
        </authorList>
    </citation>
    <scope>NUCLEOTIDE SEQUENCE [LARGE SCALE GENOMIC DNA]</scope>
    <source>
        <strain evidence="5 6">HSC6</strain>
    </source>
</reference>
<dbReference type="Pfam" id="PF13193">
    <property type="entry name" value="AMP-binding_C"/>
    <property type="match status" value="1"/>
</dbReference>
<gene>
    <name evidence="5" type="ORF">R2X38_20335</name>
</gene>
<dbReference type="Gene3D" id="3.30.559.30">
    <property type="entry name" value="Nonribosomal peptide synthetase, condensation domain"/>
    <property type="match status" value="1"/>
</dbReference>
<dbReference type="InterPro" id="IPR045851">
    <property type="entry name" value="AMP-bd_C_sf"/>
</dbReference>